<name>D0L6H0_GORB4</name>
<reference evidence="1 2" key="2">
    <citation type="journal article" date="2010" name="Stand. Genomic Sci.">
        <title>Complete genome sequence of Gordonia bronchialis type strain (3410).</title>
        <authorList>
            <person name="Ivanova N."/>
            <person name="Sikorski J."/>
            <person name="Jando M."/>
            <person name="Lapidus A."/>
            <person name="Nolan M."/>
            <person name="Lucas S."/>
            <person name="Del Rio T.G."/>
            <person name="Tice H."/>
            <person name="Copeland A."/>
            <person name="Cheng J.F."/>
            <person name="Chen F."/>
            <person name="Bruce D."/>
            <person name="Goodwin L."/>
            <person name="Pitluck S."/>
            <person name="Mavromatis K."/>
            <person name="Ovchinnikova G."/>
            <person name="Pati A."/>
            <person name="Chen A."/>
            <person name="Palaniappan K."/>
            <person name="Land M."/>
            <person name="Hauser L."/>
            <person name="Chang Y.J."/>
            <person name="Jeffries C.D."/>
            <person name="Chain P."/>
            <person name="Saunders E."/>
            <person name="Han C."/>
            <person name="Detter J.C."/>
            <person name="Brettin T."/>
            <person name="Rohde M."/>
            <person name="Goker M."/>
            <person name="Bristow J."/>
            <person name="Eisen J.A."/>
            <person name="Markowitz V."/>
            <person name="Hugenholtz P."/>
            <person name="Klenk H.P."/>
            <person name="Kyrpides N.C."/>
        </authorList>
    </citation>
    <scope>NUCLEOTIDE SEQUENCE [LARGE SCALE GENOMIC DNA]</scope>
    <source>
        <strain evidence="2">ATCC 25592 / DSM 43247 / BCRC 13721 / JCM 3198 / KCTC 3076 / NBRC 16047 / NCTC 10667</strain>
    </source>
</reference>
<keyword evidence="2" id="KW-1185">Reference proteome</keyword>
<accession>D0L6H0</accession>
<dbReference type="HOGENOM" id="CLU_3062038_0_0_11"/>
<evidence type="ECO:0000313" key="2">
    <source>
        <dbReference type="Proteomes" id="UP000001219"/>
    </source>
</evidence>
<dbReference type="STRING" id="526226.Gbro_1446"/>
<protein>
    <submittedName>
        <fullName evidence="1">Uncharacterized protein</fullName>
    </submittedName>
</protein>
<reference evidence="2" key="1">
    <citation type="submission" date="2009-10" db="EMBL/GenBank/DDBJ databases">
        <title>The complete chromosome of Gordonia bronchialis DSM 43247.</title>
        <authorList>
            <consortium name="US DOE Joint Genome Institute (JGI-PGF)"/>
            <person name="Lucas S."/>
            <person name="Copeland A."/>
            <person name="Lapidus A."/>
            <person name="Glavina del Rio T."/>
            <person name="Dalin E."/>
            <person name="Tice H."/>
            <person name="Bruce D."/>
            <person name="Goodwin L."/>
            <person name="Pitluck S."/>
            <person name="Kyrpides N."/>
            <person name="Mavromatis K."/>
            <person name="Ivanova N."/>
            <person name="Ovchinnikova G."/>
            <person name="Saunders E."/>
            <person name="Brettin T."/>
            <person name="Detter J.C."/>
            <person name="Han C."/>
            <person name="Larimer F."/>
            <person name="Land M."/>
            <person name="Hauser L."/>
            <person name="Markowitz V."/>
            <person name="Cheng J.-F."/>
            <person name="Hugenholtz P."/>
            <person name="Woyke T."/>
            <person name="Wu D."/>
            <person name="Jando M."/>
            <person name="Schneider S."/>
            <person name="Goeker M."/>
            <person name="Klenk H.-P."/>
            <person name="Eisen J.A."/>
        </authorList>
    </citation>
    <scope>NUCLEOTIDE SEQUENCE [LARGE SCALE GENOMIC DNA]</scope>
    <source>
        <strain evidence="2">ATCC 25592 / DSM 43247 / BCRC 13721 / JCM 3198 / KCTC 3076 / NBRC 16047 / NCTC 10667</strain>
    </source>
</reference>
<gene>
    <name evidence="1" type="ordered locus">Gbro_1446</name>
</gene>
<dbReference type="AlphaFoldDB" id="D0L6H0"/>
<dbReference type="Proteomes" id="UP000001219">
    <property type="component" value="Chromosome"/>
</dbReference>
<sequence>MRLIAFIASSKQVRSHAMPPSVPEKTVSIGFDGWVMPKQGIVAVWILSTELPD</sequence>
<dbReference type="EMBL" id="CP001802">
    <property type="protein sequence ID" value="ACY20727.1"/>
    <property type="molecule type" value="Genomic_DNA"/>
</dbReference>
<organism evidence="1 2">
    <name type="scientific">Gordonia bronchialis (strain ATCC 25592 / DSM 43247 / BCRC 13721 / JCM 3198 / KCTC 3076 / NBRC 16047 / NCTC 10667)</name>
    <name type="common">Rhodococcus bronchialis</name>
    <dbReference type="NCBI Taxonomy" id="526226"/>
    <lineage>
        <taxon>Bacteria</taxon>
        <taxon>Bacillati</taxon>
        <taxon>Actinomycetota</taxon>
        <taxon>Actinomycetes</taxon>
        <taxon>Mycobacteriales</taxon>
        <taxon>Gordoniaceae</taxon>
        <taxon>Gordonia</taxon>
    </lineage>
</organism>
<dbReference type="KEGG" id="gbr:Gbro_1446"/>
<proteinExistence type="predicted"/>
<evidence type="ECO:0000313" key="1">
    <source>
        <dbReference type="EMBL" id="ACY20727.1"/>
    </source>
</evidence>